<dbReference type="InterPro" id="IPR001806">
    <property type="entry name" value="Small_GTPase"/>
</dbReference>
<gene>
    <name evidence="3" type="ORF">N658DRAFT_569057</name>
</gene>
<dbReference type="SMART" id="SM00175">
    <property type="entry name" value="RAB"/>
    <property type="match status" value="1"/>
</dbReference>
<dbReference type="InterPro" id="IPR050209">
    <property type="entry name" value="Rab_GTPases_membrane_traffic"/>
</dbReference>
<dbReference type="SUPFAM" id="SSF52540">
    <property type="entry name" value="P-loop containing nucleoside triphosphate hydrolases"/>
    <property type="match status" value="1"/>
</dbReference>
<accession>A0AAN6PYZ7</accession>
<dbReference type="PROSITE" id="PS51419">
    <property type="entry name" value="RAB"/>
    <property type="match status" value="1"/>
</dbReference>
<proteinExistence type="inferred from homology"/>
<evidence type="ECO:0000256" key="1">
    <source>
        <dbReference type="ARBA" id="ARBA00006270"/>
    </source>
</evidence>
<evidence type="ECO:0000313" key="4">
    <source>
        <dbReference type="Proteomes" id="UP001305647"/>
    </source>
</evidence>
<feature type="region of interest" description="Disordered" evidence="2">
    <location>
        <begin position="1"/>
        <end position="25"/>
    </location>
</feature>
<dbReference type="AlphaFoldDB" id="A0AAN6PYZ7"/>
<keyword evidence="4" id="KW-1185">Reference proteome</keyword>
<dbReference type="Pfam" id="PF00071">
    <property type="entry name" value="Ras"/>
    <property type="match status" value="1"/>
</dbReference>
<evidence type="ECO:0000256" key="2">
    <source>
        <dbReference type="SAM" id="MobiDB-lite"/>
    </source>
</evidence>
<comment type="similarity">
    <text evidence="1">Belongs to the small GTPase superfamily. Rab family.</text>
</comment>
<organism evidence="3 4">
    <name type="scientific">Parathielavia hyrcaniae</name>
    <dbReference type="NCBI Taxonomy" id="113614"/>
    <lineage>
        <taxon>Eukaryota</taxon>
        <taxon>Fungi</taxon>
        <taxon>Dikarya</taxon>
        <taxon>Ascomycota</taxon>
        <taxon>Pezizomycotina</taxon>
        <taxon>Sordariomycetes</taxon>
        <taxon>Sordariomycetidae</taxon>
        <taxon>Sordariales</taxon>
        <taxon>Chaetomiaceae</taxon>
        <taxon>Parathielavia</taxon>
    </lineage>
</organism>
<dbReference type="SMART" id="SM00173">
    <property type="entry name" value="RAS"/>
    <property type="match status" value="1"/>
</dbReference>
<dbReference type="InterPro" id="IPR005225">
    <property type="entry name" value="Small_GTP-bd"/>
</dbReference>
<reference evidence="3" key="2">
    <citation type="submission" date="2023-05" db="EMBL/GenBank/DDBJ databases">
        <authorList>
            <consortium name="Lawrence Berkeley National Laboratory"/>
            <person name="Steindorff A."/>
            <person name="Hensen N."/>
            <person name="Bonometti L."/>
            <person name="Westerberg I."/>
            <person name="Brannstrom I.O."/>
            <person name="Guillou S."/>
            <person name="Cros-Aarteil S."/>
            <person name="Calhoun S."/>
            <person name="Haridas S."/>
            <person name="Kuo A."/>
            <person name="Mondo S."/>
            <person name="Pangilinan J."/>
            <person name="Riley R."/>
            <person name="Labutti K."/>
            <person name="Andreopoulos B."/>
            <person name="Lipzen A."/>
            <person name="Chen C."/>
            <person name="Yanf M."/>
            <person name="Daum C."/>
            <person name="Ng V."/>
            <person name="Clum A."/>
            <person name="Ohm R."/>
            <person name="Martin F."/>
            <person name="Silar P."/>
            <person name="Natvig D."/>
            <person name="Lalanne C."/>
            <person name="Gautier V."/>
            <person name="Ament-Velasquez S.L."/>
            <person name="Kruys A."/>
            <person name="Hutchinson M.I."/>
            <person name="Powell A.J."/>
            <person name="Barry K."/>
            <person name="Miller A.N."/>
            <person name="Grigoriev I.V."/>
            <person name="Debuchy R."/>
            <person name="Gladieux P."/>
            <person name="Thoren M.H."/>
            <person name="Johannesson H."/>
        </authorList>
    </citation>
    <scope>NUCLEOTIDE SEQUENCE</scope>
    <source>
        <strain evidence="3">CBS 757.83</strain>
    </source>
</reference>
<dbReference type="GO" id="GO:0003924">
    <property type="term" value="F:GTPase activity"/>
    <property type="evidence" value="ECO:0007669"/>
    <property type="project" value="InterPro"/>
</dbReference>
<protein>
    <submittedName>
        <fullName evidence="3">Ras-domain-containing protein</fullName>
    </submittedName>
</protein>
<dbReference type="PANTHER" id="PTHR47979">
    <property type="entry name" value="DRAB11-RELATED"/>
    <property type="match status" value="1"/>
</dbReference>
<sequence>MSGFELPGMTRPRRSSATSEDSAGTVREQELGSMYDYLAKVILLGPSGTGKSCFLHRFVKNEWRVLSSQTIGVEFASKIIKVGTGARRKRIKLQLWDTAGTERFRSVSRSYYRGAAGAILIYDVTSQTSFASLQPFLNDARALASPNLSLLLVGNKLDLAGDPLVDTTLPPPTPSESIRSVAASTSSYSTTGNATTVPSSSYSSVSTIHPGLGAQLKATVAPDGREVSAVEAGRWASTVQIPVTMEVSAFSGEGVDEVFGRLARMILTKIELGEIDPDDPMSGIQYGDAGAVWNAGASDGGSIKSTVTADEVGVGGRRRKRTRRGGQGLREWEEVFTLSNRRRNRGCC</sequence>
<dbReference type="InterPro" id="IPR027417">
    <property type="entry name" value="P-loop_NTPase"/>
</dbReference>
<dbReference type="CDD" id="cd00154">
    <property type="entry name" value="Rab"/>
    <property type="match status" value="1"/>
</dbReference>
<dbReference type="Proteomes" id="UP001305647">
    <property type="component" value="Unassembled WGS sequence"/>
</dbReference>
<reference evidence="3" key="1">
    <citation type="journal article" date="2023" name="Mol. Phylogenet. Evol.">
        <title>Genome-scale phylogeny and comparative genomics of the fungal order Sordariales.</title>
        <authorList>
            <person name="Hensen N."/>
            <person name="Bonometti L."/>
            <person name="Westerberg I."/>
            <person name="Brannstrom I.O."/>
            <person name="Guillou S."/>
            <person name="Cros-Aarteil S."/>
            <person name="Calhoun S."/>
            <person name="Haridas S."/>
            <person name="Kuo A."/>
            <person name="Mondo S."/>
            <person name="Pangilinan J."/>
            <person name="Riley R."/>
            <person name="LaButti K."/>
            <person name="Andreopoulos B."/>
            <person name="Lipzen A."/>
            <person name="Chen C."/>
            <person name="Yan M."/>
            <person name="Daum C."/>
            <person name="Ng V."/>
            <person name="Clum A."/>
            <person name="Steindorff A."/>
            <person name="Ohm R.A."/>
            <person name="Martin F."/>
            <person name="Silar P."/>
            <person name="Natvig D.O."/>
            <person name="Lalanne C."/>
            <person name="Gautier V."/>
            <person name="Ament-Velasquez S.L."/>
            <person name="Kruys A."/>
            <person name="Hutchinson M.I."/>
            <person name="Powell A.J."/>
            <person name="Barry K."/>
            <person name="Miller A.N."/>
            <person name="Grigoriev I.V."/>
            <person name="Debuchy R."/>
            <person name="Gladieux P."/>
            <person name="Hiltunen Thoren M."/>
            <person name="Johannesson H."/>
        </authorList>
    </citation>
    <scope>NUCLEOTIDE SEQUENCE</scope>
    <source>
        <strain evidence="3">CBS 757.83</strain>
    </source>
</reference>
<dbReference type="GO" id="GO:0005525">
    <property type="term" value="F:GTP binding"/>
    <property type="evidence" value="ECO:0007669"/>
    <property type="project" value="InterPro"/>
</dbReference>
<dbReference type="PROSITE" id="PS51421">
    <property type="entry name" value="RAS"/>
    <property type="match status" value="1"/>
</dbReference>
<dbReference type="SMART" id="SM00174">
    <property type="entry name" value="RHO"/>
    <property type="match status" value="1"/>
</dbReference>
<dbReference type="EMBL" id="MU863665">
    <property type="protein sequence ID" value="KAK4097951.1"/>
    <property type="molecule type" value="Genomic_DNA"/>
</dbReference>
<name>A0AAN6PYZ7_9PEZI</name>
<evidence type="ECO:0000313" key="3">
    <source>
        <dbReference type="EMBL" id="KAK4097951.1"/>
    </source>
</evidence>
<dbReference type="Gene3D" id="3.40.50.300">
    <property type="entry name" value="P-loop containing nucleotide triphosphate hydrolases"/>
    <property type="match status" value="1"/>
</dbReference>
<dbReference type="NCBIfam" id="TIGR00231">
    <property type="entry name" value="small_GTP"/>
    <property type="match status" value="1"/>
</dbReference>
<dbReference type="PRINTS" id="PR00449">
    <property type="entry name" value="RASTRNSFRMNG"/>
</dbReference>
<comment type="caution">
    <text evidence="3">The sequence shown here is derived from an EMBL/GenBank/DDBJ whole genome shotgun (WGS) entry which is preliminary data.</text>
</comment>